<dbReference type="Gene3D" id="3.80.10.10">
    <property type="entry name" value="Ribonuclease Inhibitor"/>
    <property type="match status" value="1"/>
</dbReference>
<feature type="compositionally biased region" description="Basic and acidic residues" evidence="11">
    <location>
        <begin position="175"/>
        <end position="204"/>
    </location>
</feature>
<gene>
    <name evidence="13" type="ORF">GSONMT00068466001</name>
</gene>
<sequence length="441" mass="51237">MVLITEDMVRRRAEHNNCEILSLEEVSLHQQDIEKIEHIDKWCRDLKILYLQNNLIPRIENVYRLKKLEYLNLALNNVELIENLEGCESLQKLDLTVNFVGRLSSVESLKNNLHLRELFLVGNPCTEFEGYRQYVVASLPQLKYLDGKEIGRSERIRARQGLDEVRRRIRQQEQDYLQKRASEKEEAQREGGEVQRGPKRESRSSVKAKNPGFDARWYTDINNIIPVHEENKETQGREEKEKTSCLSSEDQEREFWEKPCAYTPESRLEAHRHLDEKKKAKERKAVKTPKAPRTLITPHGRVMNVNEPKLDFNLTEDGDNNTIVLDLEVYRLVKLFETKHEQFSCPNRLTLYTVSPHMDTSLMDVDVQPTYARVTVKGKIFQLVLPAEVRPDSSTAKRSQITGHLVLTMPKVLYVVKPILVLTMPRVCSKTYPGPHNAKGM</sequence>
<comment type="similarity">
    <text evidence="9">Belongs to the tilB family.</text>
</comment>
<dbReference type="SUPFAM" id="SSF52058">
    <property type="entry name" value="L domain-like"/>
    <property type="match status" value="1"/>
</dbReference>
<name>A0A060WES7_ONCMY</name>
<dbReference type="FunFam" id="3.80.10.10:FF:000052">
    <property type="entry name" value="Leucine rich repeat containing 6"/>
    <property type="match status" value="1"/>
</dbReference>
<keyword evidence="3" id="KW-0963">Cytoplasm</keyword>
<dbReference type="AlphaFoldDB" id="A0A060WES7"/>
<dbReference type="Pfam" id="PF14580">
    <property type="entry name" value="LRR_9"/>
    <property type="match status" value="1"/>
</dbReference>
<dbReference type="SMART" id="SM00365">
    <property type="entry name" value="LRR_SD22"/>
    <property type="match status" value="3"/>
</dbReference>
<dbReference type="GO" id="GO:0036158">
    <property type="term" value="P:outer dynein arm assembly"/>
    <property type="evidence" value="ECO:0007669"/>
    <property type="project" value="TreeGrafter"/>
</dbReference>
<proteinExistence type="inferred from homology"/>
<dbReference type="Proteomes" id="UP000193380">
    <property type="component" value="Unassembled WGS sequence"/>
</dbReference>
<dbReference type="PaxDb" id="8022-A0A060WES7"/>
<organism evidence="13 14">
    <name type="scientific">Oncorhynchus mykiss</name>
    <name type="common">Rainbow trout</name>
    <name type="synonym">Salmo gairdneri</name>
    <dbReference type="NCBI Taxonomy" id="8022"/>
    <lineage>
        <taxon>Eukaryota</taxon>
        <taxon>Metazoa</taxon>
        <taxon>Chordata</taxon>
        <taxon>Craniata</taxon>
        <taxon>Vertebrata</taxon>
        <taxon>Euteleostomi</taxon>
        <taxon>Actinopterygii</taxon>
        <taxon>Neopterygii</taxon>
        <taxon>Teleostei</taxon>
        <taxon>Protacanthopterygii</taxon>
        <taxon>Salmoniformes</taxon>
        <taxon>Salmonidae</taxon>
        <taxon>Salmoninae</taxon>
        <taxon>Oncorhynchus</taxon>
    </lineage>
</organism>
<keyword evidence="4" id="KW-0433">Leucine-rich repeat</keyword>
<comment type="subcellular location">
    <subcellularLocation>
        <location evidence="1">Cell projection</location>
        <location evidence="1">Cilium</location>
    </subcellularLocation>
    <subcellularLocation>
        <location evidence="2">Cytoplasm</location>
    </subcellularLocation>
</comment>
<keyword evidence="8" id="KW-0966">Cell projection</keyword>
<evidence type="ECO:0000256" key="5">
    <source>
        <dbReference type="ARBA" id="ARBA00022737"/>
    </source>
</evidence>
<feature type="domain" description="U2A'/phosphoprotein 32 family A C-terminal" evidence="12">
    <location>
        <begin position="128"/>
        <end position="146"/>
    </location>
</feature>
<evidence type="ECO:0000313" key="14">
    <source>
        <dbReference type="Proteomes" id="UP000193380"/>
    </source>
</evidence>
<evidence type="ECO:0000256" key="3">
    <source>
        <dbReference type="ARBA" id="ARBA00022490"/>
    </source>
</evidence>
<feature type="compositionally biased region" description="Basic and acidic residues" evidence="11">
    <location>
        <begin position="228"/>
        <end position="243"/>
    </location>
</feature>
<dbReference type="InterPro" id="IPR056496">
    <property type="entry name" value="CS_DNAAF11_C"/>
</dbReference>
<protein>
    <recommendedName>
        <fullName evidence="10">Leucine-rich repeat-containing protein 6</fullName>
    </recommendedName>
</protein>
<keyword evidence="6" id="KW-0175">Coiled coil</keyword>
<evidence type="ECO:0000256" key="4">
    <source>
        <dbReference type="ARBA" id="ARBA00022614"/>
    </source>
</evidence>
<dbReference type="GO" id="GO:0005929">
    <property type="term" value="C:cilium"/>
    <property type="evidence" value="ECO:0007669"/>
    <property type="project" value="UniProtKB-SubCell"/>
</dbReference>
<dbReference type="InterPro" id="IPR001611">
    <property type="entry name" value="Leu-rich_rpt"/>
</dbReference>
<evidence type="ECO:0000256" key="6">
    <source>
        <dbReference type="ARBA" id="ARBA00023054"/>
    </source>
</evidence>
<evidence type="ECO:0000256" key="10">
    <source>
        <dbReference type="ARBA" id="ARBA00050057"/>
    </source>
</evidence>
<feature type="region of interest" description="Disordered" evidence="11">
    <location>
        <begin position="228"/>
        <end position="248"/>
    </location>
</feature>
<dbReference type="STRING" id="8022.A0A060WES7"/>
<dbReference type="InterPro" id="IPR032675">
    <property type="entry name" value="LRR_dom_sf"/>
</dbReference>
<dbReference type="InterPro" id="IPR003603">
    <property type="entry name" value="U2A'_phosphoprotein32A_C"/>
</dbReference>
<evidence type="ECO:0000313" key="13">
    <source>
        <dbReference type="EMBL" id="CDQ63070.1"/>
    </source>
</evidence>
<reference evidence="13" key="2">
    <citation type="submission" date="2014-03" db="EMBL/GenBank/DDBJ databases">
        <authorList>
            <person name="Genoscope - CEA"/>
        </authorList>
    </citation>
    <scope>NUCLEOTIDE SEQUENCE</scope>
</reference>
<evidence type="ECO:0000256" key="11">
    <source>
        <dbReference type="SAM" id="MobiDB-lite"/>
    </source>
</evidence>
<keyword evidence="5" id="KW-0677">Repeat</keyword>
<dbReference type="GO" id="GO:0005737">
    <property type="term" value="C:cytoplasm"/>
    <property type="evidence" value="ECO:0007669"/>
    <property type="project" value="UniProtKB-SubCell"/>
</dbReference>
<reference evidence="13" key="1">
    <citation type="journal article" date="2014" name="Nat. Commun.">
        <title>The rainbow trout genome provides novel insights into evolution after whole-genome duplication in vertebrates.</title>
        <authorList>
            <person name="Berthelot C."/>
            <person name="Brunet F."/>
            <person name="Chalopin D."/>
            <person name="Juanchich A."/>
            <person name="Bernard M."/>
            <person name="Noel B."/>
            <person name="Bento P."/>
            <person name="Da Silva C."/>
            <person name="Labadie K."/>
            <person name="Alberti A."/>
            <person name="Aury J.M."/>
            <person name="Louis A."/>
            <person name="Dehais P."/>
            <person name="Bardou P."/>
            <person name="Montfort J."/>
            <person name="Klopp C."/>
            <person name="Cabau C."/>
            <person name="Gaspin C."/>
            <person name="Thorgaard G.H."/>
            <person name="Boussaha M."/>
            <person name="Quillet E."/>
            <person name="Guyomard R."/>
            <person name="Galiana D."/>
            <person name="Bobe J."/>
            <person name="Volff J.N."/>
            <person name="Genet C."/>
            <person name="Wincker P."/>
            <person name="Jaillon O."/>
            <person name="Roest Crollius H."/>
            <person name="Guiguen Y."/>
        </authorList>
    </citation>
    <scope>NUCLEOTIDE SEQUENCE [LARGE SCALE GENOMIC DNA]</scope>
</reference>
<keyword evidence="7" id="KW-0969">Cilium</keyword>
<dbReference type="EMBL" id="FR904427">
    <property type="protein sequence ID" value="CDQ63070.1"/>
    <property type="molecule type" value="Genomic_DNA"/>
</dbReference>
<dbReference type="SMART" id="SM00446">
    <property type="entry name" value="LRRcap"/>
    <property type="match status" value="1"/>
</dbReference>
<dbReference type="PANTHER" id="PTHR18849:SF0">
    <property type="entry name" value="CILIA- AND FLAGELLA-ASSOCIATED PROTEIN 410-RELATED"/>
    <property type="match status" value="1"/>
</dbReference>
<dbReference type="PANTHER" id="PTHR18849">
    <property type="entry name" value="LEUCINE RICH REPEAT PROTEIN"/>
    <property type="match status" value="1"/>
</dbReference>
<evidence type="ECO:0000256" key="7">
    <source>
        <dbReference type="ARBA" id="ARBA00023069"/>
    </source>
</evidence>
<dbReference type="PROSITE" id="PS51450">
    <property type="entry name" value="LRR"/>
    <property type="match status" value="2"/>
</dbReference>
<evidence type="ECO:0000256" key="9">
    <source>
        <dbReference type="ARBA" id="ARBA00049982"/>
    </source>
</evidence>
<evidence type="ECO:0000256" key="2">
    <source>
        <dbReference type="ARBA" id="ARBA00004496"/>
    </source>
</evidence>
<feature type="region of interest" description="Disordered" evidence="11">
    <location>
        <begin position="175"/>
        <end position="211"/>
    </location>
</feature>
<dbReference type="Pfam" id="PF23602">
    <property type="entry name" value="CS_DNAAF11_C"/>
    <property type="match status" value="2"/>
</dbReference>
<evidence type="ECO:0000256" key="1">
    <source>
        <dbReference type="ARBA" id="ARBA00004138"/>
    </source>
</evidence>
<evidence type="ECO:0000259" key="12">
    <source>
        <dbReference type="SMART" id="SM00446"/>
    </source>
</evidence>
<evidence type="ECO:0000256" key="8">
    <source>
        <dbReference type="ARBA" id="ARBA00023273"/>
    </source>
</evidence>
<accession>A0A060WES7</accession>